<dbReference type="PATRIC" id="fig|1045858.4.peg.1452"/>
<dbReference type="HOGENOM" id="CLU_2153484_0_0_12"/>
<gene>
    <name evidence="1" type="ordered locus">Bint_1453</name>
</gene>
<reference evidence="1 2" key="1">
    <citation type="journal article" date="2011" name="BMC Genomics">
        <title>Complete genome sequence of Brachyspira intermedia reveals unique genomic features in Brachyspira species and phage-mediated horizontal gene transfer.</title>
        <authorList>
            <person name="Hafstrom T."/>
            <person name="Jansson D.S."/>
            <person name="Segerman B."/>
        </authorList>
    </citation>
    <scope>NUCLEOTIDE SEQUENCE [LARGE SCALE GENOMIC DNA]</scope>
    <source>
        <strain evidence="2">ATCC 51140 / PWS/A</strain>
    </source>
</reference>
<dbReference type="GeneID" id="44969986"/>
<accession>G0EQ12</accession>
<protein>
    <submittedName>
        <fullName evidence="1">Uncharacterized protein</fullName>
    </submittedName>
</protein>
<dbReference type="KEGG" id="bip:Bint_1453"/>
<proteinExistence type="predicted"/>
<evidence type="ECO:0000313" key="2">
    <source>
        <dbReference type="Proteomes" id="UP000008522"/>
    </source>
</evidence>
<dbReference type="EMBL" id="CP002874">
    <property type="protein sequence ID" value="AEM22072.1"/>
    <property type="molecule type" value="Genomic_DNA"/>
</dbReference>
<dbReference type="RefSeq" id="WP_014487900.1">
    <property type="nucleotide sequence ID" value="NC_017243.1"/>
</dbReference>
<organism evidence="1 2">
    <name type="scientific">Brachyspira intermedia (strain ATCC 51140 / PWS/A)</name>
    <name type="common">Serpulina intermedia</name>
    <dbReference type="NCBI Taxonomy" id="1045858"/>
    <lineage>
        <taxon>Bacteria</taxon>
        <taxon>Pseudomonadati</taxon>
        <taxon>Spirochaetota</taxon>
        <taxon>Spirochaetia</taxon>
        <taxon>Brachyspirales</taxon>
        <taxon>Brachyspiraceae</taxon>
        <taxon>Brachyspira</taxon>
    </lineage>
</organism>
<sequence length="111" mass="13149">MNKIFNPFFINANLVINNDDIRNIEAFRKAVYHNIGNSYITYAFMKLVCGGVYDAKRINDIYDYDYNNESDIDYINNECTHVIFILQDHIRAYALEFPIYLLDFLKKSTNQ</sequence>
<dbReference type="OrthoDB" id="77945at203691"/>
<keyword evidence="2" id="KW-1185">Reference proteome</keyword>
<name>G0EQ12_BRAIP</name>
<dbReference type="Proteomes" id="UP000008522">
    <property type="component" value="Chromosome"/>
</dbReference>
<dbReference type="AlphaFoldDB" id="G0EQ12"/>
<evidence type="ECO:0000313" key="1">
    <source>
        <dbReference type="EMBL" id="AEM22072.1"/>
    </source>
</evidence>